<comment type="subcellular location">
    <subcellularLocation>
        <location evidence="1">Cytoplasm</location>
        <location evidence="1">Cytosol</location>
    </subcellularLocation>
</comment>
<evidence type="ECO:0000256" key="4">
    <source>
        <dbReference type="ARBA" id="ARBA00022540"/>
    </source>
</evidence>
<evidence type="ECO:0000256" key="5">
    <source>
        <dbReference type="ARBA" id="ARBA00022917"/>
    </source>
</evidence>
<comment type="function">
    <text evidence="8">Acts as a component of the translation initiation factor 2B (eIF2B) complex, which catalyzes the exchange of GDP for GTP on the eukaryotic initiation factor 2 (eIF2) complex gamma subunit. Its guanine nucleotide exchange factor activity is repressed when bound to eIF2 complex phosphorylated on the alpha subunit, thereby limiting the amount of methionyl-initiator methionine tRNA available to the ribosome and consequently global translation is repressed.</text>
</comment>
<dbReference type="OrthoDB" id="10250549at2759"/>
<dbReference type="InterPro" id="IPR029044">
    <property type="entry name" value="Nucleotide-diphossugar_trans"/>
</dbReference>
<feature type="domain" description="Nucleotidyl transferase" evidence="10">
    <location>
        <begin position="1"/>
        <end position="133"/>
    </location>
</feature>
<dbReference type="GO" id="GO:0005829">
    <property type="term" value="C:cytosol"/>
    <property type="evidence" value="ECO:0007669"/>
    <property type="project" value="UniProtKB-SubCell"/>
</dbReference>
<evidence type="ECO:0000313" key="13">
    <source>
        <dbReference type="Proteomes" id="UP000683360"/>
    </source>
</evidence>
<keyword evidence="13" id="KW-1185">Reference proteome</keyword>
<dbReference type="GO" id="GO:0005085">
    <property type="term" value="F:guanyl-nucleotide exchange factor activity"/>
    <property type="evidence" value="ECO:0007669"/>
    <property type="project" value="TreeGrafter"/>
</dbReference>
<dbReference type="AlphaFoldDB" id="A0A8S3R8L8"/>
<evidence type="ECO:0000256" key="9">
    <source>
        <dbReference type="ARBA" id="ARBA00046432"/>
    </source>
</evidence>
<dbReference type="PANTHER" id="PTHR45989:SF1">
    <property type="entry name" value="TRANSLATION INITIATION FACTOR EIF-2B SUBUNIT GAMMA"/>
    <property type="match status" value="1"/>
</dbReference>
<keyword evidence="5" id="KW-0648">Protein biosynthesis</keyword>
<evidence type="ECO:0000256" key="1">
    <source>
        <dbReference type="ARBA" id="ARBA00004514"/>
    </source>
</evidence>
<name>A0A8S3R8L8_MYTED</name>
<keyword evidence="3" id="KW-0963">Cytoplasm</keyword>
<comment type="similarity">
    <text evidence="2">Belongs to the eIF-2B gamma/epsilon subunits family.</text>
</comment>
<dbReference type="CDD" id="cd04198">
    <property type="entry name" value="eIF-2B_gamma_N"/>
    <property type="match status" value="1"/>
</dbReference>
<evidence type="ECO:0000259" key="10">
    <source>
        <dbReference type="Pfam" id="PF00483"/>
    </source>
</evidence>
<evidence type="ECO:0000259" key="11">
    <source>
        <dbReference type="Pfam" id="PF25084"/>
    </source>
</evidence>
<reference evidence="12" key="1">
    <citation type="submission" date="2021-03" db="EMBL/GenBank/DDBJ databases">
        <authorList>
            <person name="Bekaert M."/>
        </authorList>
    </citation>
    <scope>NUCLEOTIDE SEQUENCE</scope>
</reference>
<dbReference type="EMBL" id="CAJPWZ010000938">
    <property type="protein sequence ID" value="CAG2204136.1"/>
    <property type="molecule type" value="Genomic_DNA"/>
</dbReference>
<organism evidence="12 13">
    <name type="scientific">Mytilus edulis</name>
    <name type="common">Blue mussel</name>
    <dbReference type="NCBI Taxonomy" id="6550"/>
    <lineage>
        <taxon>Eukaryota</taxon>
        <taxon>Metazoa</taxon>
        <taxon>Spiralia</taxon>
        <taxon>Lophotrochozoa</taxon>
        <taxon>Mollusca</taxon>
        <taxon>Bivalvia</taxon>
        <taxon>Autobranchia</taxon>
        <taxon>Pteriomorphia</taxon>
        <taxon>Mytilida</taxon>
        <taxon>Mytiloidea</taxon>
        <taxon>Mytilidae</taxon>
        <taxon>Mytilinae</taxon>
        <taxon>Mytilus</taxon>
    </lineage>
</organism>
<evidence type="ECO:0000256" key="6">
    <source>
        <dbReference type="ARBA" id="ARBA00044196"/>
    </source>
</evidence>
<dbReference type="Pfam" id="PF00483">
    <property type="entry name" value="NTP_transferase"/>
    <property type="match status" value="1"/>
</dbReference>
<protein>
    <recommendedName>
        <fullName evidence="6">Translation initiation factor eIF2B subunit gamma</fullName>
    </recommendedName>
    <alternativeName>
        <fullName evidence="7">eIF2B GDP-GTP exchange factor subunit gamma</fullName>
    </alternativeName>
</protein>
<dbReference type="InterPro" id="IPR056764">
    <property type="entry name" value="LbH_EIF2B3/5"/>
</dbReference>
<evidence type="ECO:0000256" key="2">
    <source>
        <dbReference type="ARBA" id="ARBA00007878"/>
    </source>
</evidence>
<comment type="subunit">
    <text evidence="9">Component of the translation initiation factor 2B (eIF2B) complex which is a heterodecamer of two sets of five different subunits: alpha, beta, gamma, delta and epsilon. Subunits alpha, beta and delta comprise a regulatory subcomplex and subunits epsilon and gamma comprise a catalytic subcomplex. Within the complex, the hexameric regulatory complex resides at the center, with the two heterodimeric catalytic subcomplexes bound on opposite sides.</text>
</comment>
<dbReference type="InterPro" id="IPR005835">
    <property type="entry name" value="NTP_transferase_dom"/>
</dbReference>
<dbReference type="SUPFAM" id="SSF53448">
    <property type="entry name" value="Nucleotide-diphospho-sugar transferases"/>
    <property type="match status" value="1"/>
</dbReference>
<dbReference type="GO" id="GO:0003743">
    <property type="term" value="F:translation initiation factor activity"/>
    <property type="evidence" value="ECO:0007669"/>
    <property type="project" value="UniProtKB-KW"/>
</dbReference>
<keyword evidence="4" id="KW-0396">Initiation factor</keyword>
<proteinExistence type="inferred from homology"/>
<accession>A0A8S3R8L8</accession>
<dbReference type="GO" id="GO:0005851">
    <property type="term" value="C:eukaryotic translation initiation factor 2B complex"/>
    <property type="evidence" value="ECO:0007669"/>
    <property type="project" value="TreeGrafter"/>
</dbReference>
<feature type="domain" description="EIF2B subunit epsilon/gamma LbH" evidence="11">
    <location>
        <begin position="317"/>
        <end position="403"/>
    </location>
</feature>
<dbReference type="Proteomes" id="UP000683360">
    <property type="component" value="Unassembled WGS sequence"/>
</dbReference>
<dbReference type="GO" id="GO:0002183">
    <property type="term" value="P:cytoplasmic translational initiation"/>
    <property type="evidence" value="ECO:0007669"/>
    <property type="project" value="TreeGrafter"/>
</dbReference>
<dbReference type="CDD" id="cd04652">
    <property type="entry name" value="LbH_eIF2B_gamma_C"/>
    <property type="match status" value="1"/>
</dbReference>
<evidence type="ECO:0000313" key="12">
    <source>
        <dbReference type="EMBL" id="CAG2204136.1"/>
    </source>
</evidence>
<evidence type="ECO:0000256" key="3">
    <source>
        <dbReference type="ARBA" id="ARBA00022490"/>
    </source>
</evidence>
<dbReference type="Gene3D" id="2.160.10.10">
    <property type="entry name" value="Hexapeptide repeat proteins"/>
    <property type="match status" value="1"/>
</dbReference>
<sequence>MAAGEGSRMTDLTSKCPKALLPVGNMPMIWYPVNMLERAGFEEAIVIVLQSTLNEIQKTLVDIHGVKMKLIFEPIPDNDLGTADSLRNLKGKIKTDVLVISCDLITDLSLHHIANVHRTYNASVTMLLSTVPQQYLDIAPPGVKSRKRSEKDFIGFDERGDRVLFMASEADLEDTVTFRKSVLKRHPFINIKSGLTDCHLYLIKKWVIDYLSTSQSISSIKSELIPYLVKKQFSKPKQEMPNTNQSVISEDTKPDIFSFSSEDPLTKDVQEMSTWIDHQGDMEDLYHDNKIRCYAYIPKILPNIAPKLEITNIHPAATVKNKSQVGSECLVAEGTTLGEKSSVKRAIVGKHCKIGDKCKIANSVIMDYVNILDGCSVTGSIVGSNVHIHEKCEIKDCIVGAGQSLNAMGQFTNEAIVDISW</sequence>
<dbReference type="Pfam" id="PF25084">
    <property type="entry name" value="LbH_EIF2B"/>
    <property type="match status" value="1"/>
</dbReference>
<dbReference type="Gene3D" id="3.90.550.10">
    <property type="entry name" value="Spore Coat Polysaccharide Biosynthesis Protein SpsA, Chain A"/>
    <property type="match status" value="1"/>
</dbReference>
<evidence type="ECO:0000256" key="8">
    <source>
        <dbReference type="ARBA" id="ARBA00045373"/>
    </source>
</evidence>
<dbReference type="InterPro" id="IPR051960">
    <property type="entry name" value="eIF2B_gamma"/>
</dbReference>
<gene>
    <name evidence="12" type="ORF">MEDL_18594</name>
</gene>
<comment type="caution">
    <text evidence="12">The sequence shown here is derived from an EMBL/GenBank/DDBJ whole genome shotgun (WGS) entry which is preliminary data.</text>
</comment>
<dbReference type="PANTHER" id="PTHR45989">
    <property type="entry name" value="TRANSLATION INITIATION FACTOR EIF-2B SUBUNIT GAMMA"/>
    <property type="match status" value="1"/>
</dbReference>
<evidence type="ECO:0000256" key="7">
    <source>
        <dbReference type="ARBA" id="ARBA00044229"/>
    </source>
</evidence>